<dbReference type="EMBL" id="GBRH01278149">
    <property type="protein sequence ID" value="JAD19746.1"/>
    <property type="molecule type" value="Transcribed_RNA"/>
</dbReference>
<name>A0A0A8Y145_ARUDO</name>
<sequence length="19" mass="2194">MKLYTGHSSQRLIAQQAFD</sequence>
<reference evidence="1" key="1">
    <citation type="submission" date="2014-09" db="EMBL/GenBank/DDBJ databases">
        <authorList>
            <person name="Magalhaes I.L.F."/>
            <person name="Oliveira U."/>
            <person name="Santos F.R."/>
            <person name="Vidigal T.H.D.A."/>
            <person name="Brescovit A.D."/>
            <person name="Santos A.J."/>
        </authorList>
    </citation>
    <scope>NUCLEOTIDE SEQUENCE</scope>
    <source>
        <tissue evidence="1">Shoot tissue taken approximately 20 cm above the soil surface</tissue>
    </source>
</reference>
<protein>
    <submittedName>
        <fullName evidence="1">Uncharacterized protein</fullName>
    </submittedName>
</protein>
<organism evidence="1">
    <name type="scientific">Arundo donax</name>
    <name type="common">Giant reed</name>
    <name type="synonym">Donax arundinaceus</name>
    <dbReference type="NCBI Taxonomy" id="35708"/>
    <lineage>
        <taxon>Eukaryota</taxon>
        <taxon>Viridiplantae</taxon>
        <taxon>Streptophyta</taxon>
        <taxon>Embryophyta</taxon>
        <taxon>Tracheophyta</taxon>
        <taxon>Spermatophyta</taxon>
        <taxon>Magnoliopsida</taxon>
        <taxon>Liliopsida</taxon>
        <taxon>Poales</taxon>
        <taxon>Poaceae</taxon>
        <taxon>PACMAD clade</taxon>
        <taxon>Arundinoideae</taxon>
        <taxon>Arundineae</taxon>
        <taxon>Arundo</taxon>
    </lineage>
</organism>
<dbReference type="AlphaFoldDB" id="A0A0A8Y145"/>
<accession>A0A0A8Y145</accession>
<reference evidence="1" key="2">
    <citation type="journal article" date="2015" name="Data Brief">
        <title>Shoot transcriptome of the giant reed, Arundo donax.</title>
        <authorList>
            <person name="Barrero R.A."/>
            <person name="Guerrero F.D."/>
            <person name="Moolhuijzen P."/>
            <person name="Goolsby J.A."/>
            <person name="Tidwell J."/>
            <person name="Bellgard S.E."/>
            <person name="Bellgard M.I."/>
        </authorList>
    </citation>
    <scope>NUCLEOTIDE SEQUENCE</scope>
    <source>
        <tissue evidence="1">Shoot tissue taken approximately 20 cm above the soil surface</tissue>
    </source>
</reference>
<evidence type="ECO:0000313" key="1">
    <source>
        <dbReference type="EMBL" id="JAD19746.1"/>
    </source>
</evidence>
<proteinExistence type="predicted"/>